<evidence type="ECO:0000313" key="1">
    <source>
        <dbReference type="EMBL" id="NHZ78760.1"/>
    </source>
</evidence>
<organism evidence="1 2">
    <name type="scientific">Massilia frigida</name>
    <dbReference type="NCBI Taxonomy" id="2609281"/>
    <lineage>
        <taxon>Bacteria</taxon>
        <taxon>Pseudomonadati</taxon>
        <taxon>Pseudomonadota</taxon>
        <taxon>Betaproteobacteria</taxon>
        <taxon>Burkholderiales</taxon>
        <taxon>Oxalobacteraceae</taxon>
        <taxon>Telluria group</taxon>
        <taxon>Massilia</taxon>
    </lineage>
</organism>
<proteinExistence type="predicted"/>
<dbReference type="EMBL" id="WHJG01000004">
    <property type="protein sequence ID" value="NHZ78760.1"/>
    <property type="molecule type" value="Genomic_DNA"/>
</dbReference>
<evidence type="ECO:0000313" key="2">
    <source>
        <dbReference type="Proteomes" id="UP000621455"/>
    </source>
</evidence>
<keyword evidence="2" id="KW-1185">Reference proteome</keyword>
<evidence type="ECO:0008006" key="3">
    <source>
        <dbReference type="Google" id="ProtNLM"/>
    </source>
</evidence>
<sequence length="304" mass="33883">MNLLITTSQSFLLLNTTSGHAHVLDRGHGLYYGIAHNDKHLFVAARNRLVSSDVPPSEERGDVLVFDRSLALCERLQAPFPLRDLHEIAWHDGKLWLTSSYDNMIAIWDGQSWERWYPFGAQDGGDVNHFNSFMFDQGLVWILGHNRGPSELFGFSLASRELVQTVAMGNCGHNIWRENGELFSCSSAESRLLSDSGFVLDTGGFPRGVAFDASTRCVGISALTERKSRDFTSGKLMVFERDWTLRHEIDMAGEGLILDLCRLPAGFALGHGAAAPSLWASITRAHKRVTRPEQVFALMETCRA</sequence>
<comment type="caution">
    <text evidence="1">The sequence shown here is derived from an EMBL/GenBank/DDBJ whole genome shotgun (WGS) entry which is preliminary data.</text>
</comment>
<dbReference type="SUPFAM" id="SSF101898">
    <property type="entry name" value="NHL repeat"/>
    <property type="match status" value="1"/>
</dbReference>
<accession>A0ABX0NE85</accession>
<dbReference type="Proteomes" id="UP000621455">
    <property type="component" value="Unassembled WGS sequence"/>
</dbReference>
<gene>
    <name evidence="1" type="ORF">F2P44_05630</name>
</gene>
<dbReference type="RefSeq" id="WP_167085745.1">
    <property type="nucleotide sequence ID" value="NZ_WHJG01000004.1"/>
</dbReference>
<reference evidence="1 2" key="1">
    <citation type="submission" date="2019-10" db="EMBL/GenBank/DDBJ databases">
        <title>Taxonomy of Antarctic Massilia spp.: description of Massilia rubra sp. nov., Massilia aquatica sp. nov., Massilia mucilaginosa sp. nov., Massilia frigida sp. nov. isolated from streams, lakes and regoliths.</title>
        <authorList>
            <person name="Holochova P."/>
            <person name="Sedlacek I."/>
            <person name="Kralova S."/>
            <person name="Maslanova I."/>
            <person name="Busse H.-J."/>
            <person name="Stankova E."/>
            <person name="Vrbovska V."/>
            <person name="Kovarovic V."/>
            <person name="Bartak M."/>
            <person name="Svec P."/>
            <person name="Pantucek R."/>
        </authorList>
    </citation>
    <scope>NUCLEOTIDE SEQUENCE [LARGE SCALE GENOMIC DNA]</scope>
    <source>
        <strain evidence="1 2">CCM 8695</strain>
    </source>
</reference>
<name>A0ABX0NE85_9BURK</name>
<protein>
    <recommendedName>
        <fullName evidence="3">WD40 repeat domain-containing protein</fullName>
    </recommendedName>
</protein>